<dbReference type="Proteomes" id="UP000274097">
    <property type="component" value="Unassembled WGS sequence"/>
</dbReference>
<keyword evidence="3" id="KW-1185">Reference proteome</keyword>
<dbReference type="EMBL" id="RAQU01000007">
    <property type="protein sequence ID" value="RKK05946.1"/>
    <property type="molecule type" value="Genomic_DNA"/>
</dbReference>
<dbReference type="Proteomes" id="UP000278036">
    <property type="component" value="Unassembled WGS sequence"/>
</dbReference>
<protein>
    <submittedName>
        <fullName evidence="1">Uncharacterized protein</fullName>
    </submittedName>
</protein>
<evidence type="ECO:0000313" key="2">
    <source>
        <dbReference type="EMBL" id="RMI19830.1"/>
    </source>
</evidence>
<evidence type="ECO:0000313" key="4">
    <source>
        <dbReference type="Proteomes" id="UP000278036"/>
    </source>
</evidence>
<evidence type="ECO:0000313" key="3">
    <source>
        <dbReference type="Proteomes" id="UP000274097"/>
    </source>
</evidence>
<reference evidence="1 4" key="1">
    <citation type="submission" date="2018-09" db="EMBL/GenBank/DDBJ databases">
        <title>Roseomonas sp. nov., isolated from feces of Tibetan antelopes in the Qinghai-Tibet plateau, China.</title>
        <authorList>
            <person name="Tian Z."/>
        </authorList>
    </citation>
    <scope>NUCLEOTIDE SEQUENCE [LARGE SCALE GENOMIC DNA]</scope>
    <source>
        <strain evidence="2 3">Z23</strain>
        <strain evidence="1 4">Z24</strain>
    </source>
</reference>
<accession>A0A3A9JPX0</accession>
<dbReference type="AlphaFoldDB" id="A0A3A9JPX0"/>
<dbReference type="EMBL" id="RFLX01000015">
    <property type="protein sequence ID" value="RMI19830.1"/>
    <property type="molecule type" value="Genomic_DNA"/>
</dbReference>
<name>A0A3A9JPX0_9PROT</name>
<gene>
    <name evidence="1" type="ORF">D6Z83_01545</name>
    <name evidence="2" type="ORF">EBE87_18345</name>
</gene>
<dbReference type="InParanoid" id="A0A3A9JPX0"/>
<organism evidence="1 4">
    <name type="scientific">Teichococcus wenyumeiae</name>
    <dbReference type="NCBI Taxonomy" id="2478470"/>
    <lineage>
        <taxon>Bacteria</taxon>
        <taxon>Pseudomonadati</taxon>
        <taxon>Pseudomonadota</taxon>
        <taxon>Alphaproteobacteria</taxon>
        <taxon>Acetobacterales</taxon>
        <taxon>Roseomonadaceae</taxon>
        <taxon>Roseomonas</taxon>
    </lineage>
</organism>
<proteinExistence type="predicted"/>
<evidence type="ECO:0000313" key="1">
    <source>
        <dbReference type="EMBL" id="RKK05946.1"/>
    </source>
</evidence>
<sequence length="61" mass="7027">MQRFKWQEQAQRFLAAYIMICGHFGPVRDLIAAVYVKASRAGARGDASRQWRKIAHAYACR</sequence>
<comment type="caution">
    <text evidence="1">The sequence shown here is derived from an EMBL/GenBank/DDBJ whole genome shotgun (WGS) entry which is preliminary data.</text>
</comment>